<dbReference type="GO" id="GO:0071013">
    <property type="term" value="C:catalytic step 2 spliceosome"/>
    <property type="evidence" value="ECO:0007669"/>
    <property type="project" value="TreeGrafter"/>
</dbReference>
<keyword evidence="3" id="KW-0547">Nucleotide-binding</keyword>
<comment type="catalytic activity">
    <reaction evidence="7">
        <text>ATP + H2O = ADP + phosphate + H(+)</text>
        <dbReference type="Rhea" id="RHEA:13065"/>
        <dbReference type="ChEBI" id="CHEBI:15377"/>
        <dbReference type="ChEBI" id="CHEBI:15378"/>
        <dbReference type="ChEBI" id="CHEBI:30616"/>
        <dbReference type="ChEBI" id="CHEBI:43474"/>
        <dbReference type="ChEBI" id="CHEBI:456216"/>
        <dbReference type="EC" id="3.6.4.13"/>
    </reaction>
</comment>
<evidence type="ECO:0000256" key="3">
    <source>
        <dbReference type="ARBA" id="ARBA00022741"/>
    </source>
</evidence>
<evidence type="ECO:0000256" key="2">
    <source>
        <dbReference type="ARBA" id="ARBA00012552"/>
    </source>
</evidence>
<keyword evidence="11" id="KW-1185">Reference proteome</keyword>
<dbReference type="SUPFAM" id="SSF52540">
    <property type="entry name" value="P-loop containing nucleoside triphosphate hydrolases"/>
    <property type="match status" value="1"/>
</dbReference>
<name>A0A397VN38_9GLOM</name>
<evidence type="ECO:0000256" key="8">
    <source>
        <dbReference type="SAM" id="Phobius"/>
    </source>
</evidence>
<comment type="similarity">
    <text evidence="1">Belongs to the DEAD box helicase family. DEAH subfamily.</text>
</comment>
<gene>
    <name evidence="10" type="ORF">C2G38_1179176</name>
</gene>
<dbReference type="GO" id="GO:0005524">
    <property type="term" value="F:ATP binding"/>
    <property type="evidence" value="ECO:0007669"/>
    <property type="project" value="UniProtKB-KW"/>
</dbReference>
<dbReference type="GO" id="GO:0016787">
    <property type="term" value="F:hydrolase activity"/>
    <property type="evidence" value="ECO:0007669"/>
    <property type="project" value="UniProtKB-KW"/>
</dbReference>
<evidence type="ECO:0000256" key="5">
    <source>
        <dbReference type="ARBA" id="ARBA00022806"/>
    </source>
</evidence>
<organism evidence="10 11">
    <name type="scientific">Gigaspora rosea</name>
    <dbReference type="NCBI Taxonomy" id="44941"/>
    <lineage>
        <taxon>Eukaryota</taxon>
        <taxon>Fungi</taxon>
        <taxon>Fungi incertae sedis</taxon>
        <taxon>Mucoromycota</taxon>
        <taxon>Glomeromycotina</taxon>
        <taxon>Glomeromycetes</taxon>
        <taxon>Diversisporales</taxon>
        <taxon>Gigasporaceae</taxon>
        <taxon>Gigaspora</taxon>
    </lineage>
</organism>
<keyword evidence="5" id="KW-0347">Helicase</keyword>
<dbReference type="SMART" id="SM00487">
    <property type="entry name" value="DEXDc"/>
    <property type="match status" value="1"/>
</dbReference>
<feature type="transmembrane region" description="Helical" evidence="8">
    <location>
        <begin position="194"/>
        <end position="213"/>
    </location>
</feature>
<dbReference type="AlphaFoldDB" id="A0A397VN38"/>
<dbReference type="GO" id="GO:0003724">
    <property type="term" value="F:RNA helicase activity"/>
    <property type="evidence" value="ECO:0007669"/>
    <property type="project" value="UniProtKB-EC"/>
</dbReference>
<feature type="domain" description="Helicase ATP-binding" evidence="9">
    <location>
        <begin position="64"/>
        <end position="203"/>
    </location>
</feature>
<dbReference type="InterPro" id="IPR011545">
    <property type="entry name" value="DEAD/DEAH_box_helicase_dom"/>
</dbReference>
<dbReference type="InterPro" id="IPR027417">
    <property type="entry name" value="P-loop_NTPase"/>
</dbReference>
<accession>A0A397VN38</accession>
<comment type="caution">
    <text evidence="10">The sequence shown here is derived from an EMBL/GenBank/DDBJ whole genome shotgun (WGS) entry which is preliminary data.</text>
</comment>
<dbReference type="FunFam" id="3.40.50.300:FF:000578">
    <property type="entry name" value="probable ATP-dependent RNA helicase DHX35"/>
    <property type="match status" value="1"/>
</dbReference>
<dbReference type="Pfam" id="PF00270">
    <property type="entry name" value="DEAD"/>
    <property type="match status" value="1"/>
</dbReference>
<evidence type="ECO:0000259" key="9">
    <source>
        <dbReference type="PROSITE" id="PS51192"/>
    </source>
</evidence>
<evidence type="ECO:0000256" key="6">
    <source>
        <dbReference type="ARBA" id="ARBA00022840"/>
    </source>
</evidence>
<evidence type="ECO:0000256" key="1">
    <source>
        <dbReference type="ARBA" id="ARBA00008792"/>
    </source>
</evidence>
<dbReference type="EMBL" id="QKWP01000409">
    <property type="protein sequence ID" value="RIB20596.1"/>
    <property type="molecule type" value="Genomic_DNA"/>
</dbReference>
<reference evidence="10 11" key="1">
    <citation type="submission" date="2018-06" db="EMBL/GenBank/DDBJ databases">
        <title>Comparative genomics reveals the genomic features of Rhizophagus irregularis, R. cerebriforme, R. diaphanum and Gigaspora rosea, and their symbiotic lifestyle signature.</title>
        <authorList>
            <person name="Morin E."/>
            <person name="San Clemente H."/>
            <person name="Chen E.C.H."/>
            <person name="De La Providencia I."/>
            <person name="Hainaut M."/>
            <person name="Kuo A."/>
            <person name="Kohler A."/>
            <person name="Murat C."/>
            <person name="Tang N."/>
            <person name="Roy S."/>
            <person name="Loubradou J."/>
            <person name="Henrissat B."/>
            <person name="Grigoriev I.V."/>
            <person name="Corradi N."/>
            <person name="Roux C."/>
            <person name="Martin F.M."/>
        </authorList>
    </citation>
    <scope>NUCLEOTIDE SEQUENCE [LARGE SCALE GENOMIC DNA]</scope>
    <source>
        <strain evidence="10 11">DAOM 194757</strain>
    </source>
</reference>
<keyword evidence="8" id="KW-0472">Membrane</keyword>
<evidence type="ECO:0000256" key="4">
    <source>
        <dbReference type="ARBA" id="ARBA00022801"/>
    </source>
</evidence>
<keyword evidence="8" id="KW-0812">Transmembrane</keyword>
<keyword evidence="4 10" id="KW-0378">Hydrolase</keyword>
<dbReference type="Proteomes" id="UP000266673">
    <property type="component" value="Unassembled WGS sequence"/>
</dbReference>
<dbReference type="PANTHER" id="PTHR18934:SF85">
    <property type="entry name" value="ATP-DEPENDENT RNA HELICASE DHX8"/>
    <property type="match status" value="1"/>
</dbReference>
<keyword evidence="6" id="KW-0067">ATP-binding</keyword>
<dbReference type="GO" id="GO:0000390">
    <property type="term" value="P:spliceosomal complex disassembly"/>
    <property type="evidence" value="ECO:0007669"/>
    <property type="project" value="TreeGrafter"/>
</dbReference>
<proteinExistence type="inferred from homology"/>
<dbReference type="STRING" id="44941.A0A397VN38"/>
<evidence type="ECO:0000313" key="11">
    <source>
        <dbReference type="Proteomes" id="UP000266673"/>
    </source>
</evidence>
<dbReference type="PROSITE" id="PS51192">
    <property type="entry name" value="HELICASE_ATP_BIND_1"/>
    <property type="match status" value="1"/>
</dbReference>
<dbReference type="InterPro" id="IPR014001">
    <property type="entry name" value="Helicase_ATP-bd"/>
</dbReference>
<dbReference type="Gene3D" id="3.40.50.300">
    <property type="entry name" value="P-loop containing nucleotide triphosphate hydrolases"/>
    <property type="match status" value="1"/>
</dbReference>
<dbReference type="GO" id="GO:0003723">
    <property type="term" value="F:RNA binding"/>
    <property type="evidence" value="ECO:0007669"/>
    <property type="project" value="TreeGrafter"/>
</dbReference>
<dbReference type="OrthoDB" id="10253254at2759"/>
<dbReference type="InterPro" id="IPR002464">
    <property type="entry name" value="DNA/RNA_helicase_DEAH_CS"/>
</dbReference>
<evidence type="ECO:0000313" key="10">
    <source>
        <dbReference type="EMBL" id="RIB20596.1"/>
    </source>
</evidence>
<dbReference type="EC" id="3.6.4.13" evidence="2"/>
<keyword evidence="8" id="KW-1133">Transmembrane helix</keyword>
<dbReference type="PROSITE" id="PS00690">
    <property type="entry name" value="DEAH_ATP_HELICASE"/>
    <property type="match status" value="1"/>
</dbReference>
<evidence type="ECO:0000256" key="7">
    <source>
        <dbReference type="ARBA" id="ARBA00047984"/>
    </source>
</evidence>
<dbReference type="PANTHER" id="PTHR18934">
    <property type="entry name" value="ATP-DEPENDENT RNA HELICASE"/>
    <property type="match status" value="1"/>
</dbReference>
<protein>
    <recommendedName>
        <fullName evidence="2">RNA helicase</fullName>
        <ecNumber evidence="2">3.6.4.13</ecNumber>
    </recommendedName>
</protein>
<sequence length="214" mass="24086">MPEPGERHFAQDLRGIAAGRKAGEVPEWKRETFNKATSFGKVTSLSIQEQRQSLPIFKMRTQLINAIKENQQLIIVGDTGSGKTTQMTQYLVEEGFAARGKIGCTQPRRVAAMSVAKRVAEEVGCRLGEEVGYTIRFEDCTSPNTQIKYMTDGTLLRECLLDPNLTQYSVIILDEAHERTINTDVLFGLLKSKLYLLVKFICLIIIPYIIVTFH</sequence>